<dbReference type="InterPro" id="IPR051604">
    <property type="entry name" value="Ergot_Alk_Oxidoreductase"/>
</dbReference>
<proteinExistence type="predicted"/>
<dbReference type="Proteomes" id="UP000632339">
    <property type="component" value="Unassembled WGS sequence"/>
</dbReference>
<protein>
    <submittedName>
        <fullName evidence="2">Nucleoside-diphosphate sugar epimerase</fullName>
    </submittedName>
</protein>
<reference evidence="3" key="1">
    <citation type="journal article" date="2019" name="Int. J. Syst. Evol. Microbiol.">
        <title>The Global Catalogue of Microorganisms (GCM) 10K type strain sequencing project: providing services to taxonomists for standard genome sequencing and annotation.</title>
        <authorList>
            <consortium name="The Broad Institute Genomics Platform"/>
            <consortium name="The Broad Institute Genome Sequencing Center for Infectious Disease"/>
            <person name="Wu L."/>
            <person name="Ma J."/>
        </authorList>
    </citation>
    <scope>NUCLEOTIDE SEQUENCE [LARGE SCALE GENOMIC DNA]</scope>
    <source>
        <strain evidence="3">CGMCC 1.6375</strain>
    </source>
</reference>
<dbReference type="EMBL" id="BMLI01000001">
    <property type="protein sequence ID" value="GGM90885.1"/>
    <property type="molecule type" value="Genomic_DNA"/>
</dbReference>
<feature type="domain" description="NmrA-like" evidence="1">
    <location>
        <begin position="5"/>
        <end position="238"/>
    </location>
</feature>
<dbReference type="PANTHER" id="PTHR43162">
    <property type="match status" value="1"/>
</dbReference>
<dbReference type="PANTHER" id="PTHR43162:SF1">
    <property type="entry name" value="PRESTALK A DIFFERENTIATION PROTEIN A"/>
    <property type="match status" value="1"/>
</dbReference>
<dbReference type="InterPro" id="IPR036291">
    <property type="entry name" value="NAD(P)-bd_dom_sf"/>
</dbReference>
<name>A0ABQ2HVB6_9BACT</name>
<dbReference type="InterPro" id="IPR008030">
    <property type="entry name" value="NmrA-like"/>
</dbReference>
<dbReference type="SUPFAM" id="SSF51735">
    <property type="entry name" value="NAD(P)-binding Rossmann-fold domains"/>
    <property type="match status" value="1"/>
</dbReference>
<sequence length="288" mass="31262">MAHIILGASGRVGSAVVEELVERNAAVKGIVRNEDQAEELKAGGADAAIADAHNLPALKVALRDGQTLFALTPETGQEENVLGDTNDILTNYRAALIASGIQKIVGLSSMGAQHREGTGNLVMSYMLEHAFDRMDLTRVFIRPAYYFSNWENYLDTAKESGVLPTFFPVDLKIPMICPFDVGHFAAEVLLSDDADNTIYELYGPAAYSSEDVAGVLTKVLGKKVKAQQIPRGQWGNTLESIGFSHDGIRNFVEMTDAVISGKSRPEGHGTIRAEMPTTLEEHLERMVA</sequence>
<dbReference type="Gene3D" id="3.40.50.720">
    <property type="entry name" value="NAD(P)-binding Rossmann-like Domain"/>
    <property type="match status" value="1"/>
</dbReference>
<dbReference type="Pfam" id="PF05368">
    <property type="entry name" value="NmrA"/>
    <property type="match status" value="1"/>
</dbReference>
<keyword evidence="3" id="KW-1185">Reference proteome</keyword>
<organism evidence="2 3">
    <name type="scientific">Dyadobacter beijingensis</name>
    <dbReference type="NCBI Taxonomy" id="365489"/>
    <lineage>
        <taxon>Bacteria</taxon>
        <taxon>Pseudomonadati</taxon>
        <taxon>Bacteroidota</taxon>
        <taxon>Cytophagia</taxon>
        <taxon>Cytophagales</taxon>
        <taxon>Spirosomataceae</taxon>
        <taxon>Dyadobacter</taxon>
    </lineage>
</organism>
<evidence type="ECO:0000313" key="2">
    <source>
        <dbReference type="EMBL" id="GGM90885.1"/>
    </source>
</evidence>
<dbReference type="Gene3D" id="3.90.25.10">
    <property type="entry name" value="UDP-galactose 4-epimerase, domain 1"/>
    <property type="match status" value="1"/>
</dbReference>
<gene>
    <name evidence="2" type="ORF">GCM10010967_24960</name>
</gene>
<accession>A0ABQ2HVB6</accession>
<dbReference type="RefSeq" id="WP_019943552.1">
    <property type="nucleotide sequence ID" value="NZ_BMLI01000001.1"/>
</dbReference>
<evidence type="ECO:0000259" key="1">
    <source>
        <dbReference type="Pfam" id="PF05368"/>
    </source>
</evidence>
<evidence type="ECO:0000313" key="3">
    <source>
        <dbReference type="Proteomes" id="UP000632339"/>
    </source>
</evidence>
<comment type="caution">
    <text evidence="2">The sequence shown here is derived from an EMBL/GenBank/DDBJ whole genome shotgun (WGS) entry which is preliminary data.</text>
</comment>